<comment type="caution">
    <text evidence="2">The sequence shown here is derived from an EMBL/GenBank/DDBJ whole genome shotgun (WGS) entry which is preliminary data.</text>
</comment>
<organism evidence="2 3">
    <name type="scientific">Blastochloris viridis</name>
    <name type="common">Rhodopseudomonas viridis</name>
    <dbReference type="NCBI Taxonomy" id="1079"/>
    <lineage>
        <taxon>Bacteria</taxon>
        <taxon>Pseudomonadati</taxon>
        <taxon>Pseudomonadota</taxon>
        <taxon>Alphaproteobacteria</taxon>
        <taxon>Hyphomicrobiales</taxon>
        <taxon>Blastochloridaceae</taxon>
        <taxon>Blastochloris</taxon>
    </lineage>
</organism>
<evidence type="ECO:0000313" key="2">
    <source>
        <dbReference type="EMBL" id="TKW61089.1"/>
    </source>
</evidence>
<feature type="signal peptide" evidence="1">
    <location>
        <begin position="1"/>
        <end position="21"/>
    </location>
</feature>
<proteinExistence type="predicted"/>
<evidence type="ECO:0000256" key="1">
    <source>
        <dbReference type="SAM" id="SignalP"/>
    </source>
</evidence>
<dbReference type="Proteomes" id="UP000320948">
    <property type="component" value="Unassembled WGS sequence"/>
</dbReference>
<sequence length="132" mass="15302">MKLLRWLYPALFALTFNMPVAAWTLESNERHMGHLVFRIDPMDEQAKVLELTAYNRHGKPVAMLAISGLRVDYMVRDREVPLNMEDFSLNGNSITLKVPEEIKESFVLRIRIIQGRSTRSIQFLIPRSKTNS</sequence>
<accession>A0A6N4RCP4</accession>
<evidence type="ECO:0000313" key="3">
    <source>
        <dbReference type="Proteomes" id="UP000320948"/>
    </source>
</evidence>
<protein>
    <recommendedName>
        <fullName evidence="4">Copper chaperone PCu(A)C</fullName>
    </recommendedName>
</protein>
<dbReference type="AlphaFoldDB" id="A0A6N4RCP4"/>
<feature type="chain" id="PRO_5026854237" description="Copper chaperone PCu(A)C" evidence="1">
    <location>
        <begin position="22"/>
        <end position="132"/>
    </location>
</feature>
<evidence type="ECO:0008006" key="4">
    <source>
        <dbReference type="Google" id="ProtNLM"/>
    </source>
</evidence>
<dbReference type="EMBL" id="VAFM01000001">
    <property type="protein sequence ID" value="TKW61089.1"/>
    <property type="molecule type" value="Genomic_DNA"/>
</dbReference>
<name>A0A6N4RCP4_BLAVI</name>
<reference evidence="2 3" key="1">
    <citation type="journal article" date="2017" name="Nat. Commun.">
        <title>In situ click chemistry generation of cyclooxygenase-2 inhibitors.</title>
        <authorList>
            <person name="Bhardwaj A."/>
            <person name="Kaur J."/>
            <person name="Wuest M."/>
            <person name="Wuest F."/>
        </authorList>
    </citation>
    <scope>NUCLEOTIDE SEQUENCE [LARGE SCALE GENOMIC DNA]</scope>
    <source>
        <strain evidence="2">S2_018_000_R2_106</strain>
    </source>
</reference>
<keyword evidence="1" id="KW-0732">Signal</keyword>
<gene>
    <name evidence="2" type="ORF">DI628_00205</name>
</gene>